<dbReference type="GO" id="GO:0005524">
    <property type="term" value="F:ATP binding"/>
    <property type="evidence" value="ECO:0007669"/>
    <property type="project" value="InterPro"/>
</dbReference>
<dbReference type="Proteomes" id="UP000053268">
    <property type="component" value="Unassembled WGS sequence"/>
</dbReference>
<dbReference type="SUPFAM" id="SSF55681">
    <property type="entry name" value="Class II aaRS and biotin synthetases"/>
    <property type="match status" value="1"/>
</dbReference>
<dbReference type="GO" id="GO:0006434">
    <property type="term" value="P:seryl-tRNA aminoacylation"/>
    <property type="evidence" value="ECO:0007669"/>
    <property type="project" value="InterPro"/>
</dbReference>
<keyword evidence="3" id="KW-0030">Aminoacyl-tRNA synthetase</keyword>
<feature type="domain" description="Aminoacyl-tRNA synthetase class II (G/ P/ S/T)" evidence="2">
    <location>
        <begin position="34"/>
        <end position="139"/>
    </location>
</feature>
<accession>A0A194PZS3</accession>
<dbReference type="PANTHER" id="PTHR11778">
    <property type="entry name" value="SERYL-TRNA SYNTHETASE"/>
    <property type="match status" value="1"/>
</dbReference>
<dbReference type="Gene3D" id="3.30.930.10">
    <property type="entry name" value="Bira Bifunctional Protein, Domain 2"/>
    <property type="match status" value="1"/>
</dbReference>
<dbReference type="AlphaFoldDB" id="A0A194PZS3"/>
<evidence type="ECO:0000313" key="4">
    <source>
        <dbReference type="Proteomes" id="UP000053268"/>
    </source>
</evidence>
<dbReference type="Pfam" id="PF00587">
    <property type="entry name" value="tRNA-synt_2b"/>
    <property type="match status" value="1"/>
</dbReference>
<dbReference type="EMBL" id="KQ459582">
    <property type="protein sequence ID" value="KPI98821.1"/>
    <property type="molecule type" value="Genomic_DNA"/>
</dbReference>
<name>A0A194PZS3_PAPXU</name>
<dbReference type="GO" id="GO:0004828">
    <property type="term" value="F:serine-tRNA ligase activity"/>
    <property type="evidence" value="ECO:0007669"/>
    <property type="project" value="InterPro"/>
</dbReference>
<proteinExistence type="inferred from homology"/>
<gene>
    <name evidence="3" type="ORF">RR46_10139</name>
</gene>
<reference evidence="3 4" key="1">
    <citation type="journal article" date="2015" name="Nat. Commun.">
        <title>Outbred genome sequencing and CRISPR/Cas9 gene editing in butterflies.</title>
        <authorList>
            <person name="Li X."/>
            <person name="Fan D."/>
            <person name="Zhang W."/>
            <person name="Liu G."/>
            <person name="Zhang L."/>
            <person name="Zhao L."/>
            <person name="Fang X."/>
            <person name="Chen L."/>
            <person name="Dong Y."/>
            <person name="Chen Y."/>
            <person name="Ding Y."/>
            <person name="Zhao R."/>
            <person name="Feng M."/>
            <person name="Zhu Y."/>
            <person name="Feng Y."/>
            <person name="Jiang X."/>
            <person name="Zhu D."/>
            <person name="Xiang H."/>
            <person name="Feng X."/>
            <person name="Li S."/>
            <person name="Wang J."/>
            <person name="Zhang G."/>
            <person name="Kronforst M.R."/>
            <person name="Wang W."/>
        </authorList>
    </citation>
    <scope>NUCLEOTIDE SEQUENCE [LARGE SCALE GENOMIC DNA]</scope>
    <source>
        <strain evidence="3">Ya'a_city_454_Px</strain>
        <tissue evidence="3">Whole body</tissue>
    </source>
</reference>
<comment type="similarity">
    <text evidence="1">Belongs to the class-II aminoacyl-tRNA synthetase family. Type-1 seryl-tRNA synthetase subfamily.</text>
</comment>
<dbReference type="InterPro" id="IPR002317">
    <property type="entry name" value="Ser-tRNA-ligase_type_1"/>
</dbReference>
<dbReference type="STRING" id="66420.A0A194PZS3"/>
<dbReference type="InterPro" id="IPR045864">
    <property type="entry name" value="aa-tRNA-synth_II/BPL/LPL"/>
</dbReference>
<dbReference type="InterPro" id="IPR002314">
    <property type="entry name" value="aa-tRNA-synt_IIb"/>
</dbReference>
<evidence type="ECO:0000259" key="2">
    <source>
        <dbReference type="Pfam" id="PF00587"/>
    </source>
</evidence>
<evidence type="ECO:0000313" key="3">
    <source>
        <dbReference type="EMBL" id="KPI98821.1"/>
    </source>
</evidence>
<keyword evidence="4" id="KW-1185">Reference proteome</keyword>
<keyword evidence="3" id="KW-0436">Ligase</keyword>
<protein>
    <submittedName>
        <fullName evidence="3">Seryl-tRNA synthetase</fullName>
    </submittedName>
</protein>
<sequence length="157" mass="17901">MGRQYNPADKKKIGLFNVSQSSVISMFIATKNVKECDIILDETIEVIKNIYSNIGYPYRLSIVTAEKLQMWESLRVSIEMYSSSLKSYIEIGNISVSGDFISKRLMFTYTDEKQSKYPHIISGTILNVPMFLGCVLEQNSDFSLPPEFAVSNWCIQQ</sequence>
<evidence type="ECO:0000256" key="1">
    <source>
        <dbReference type="ARBA" id="ARBA00010728"/>
    </source>
</evidence>
<organism evidence="3 4">
    <name type="scientific">Papilio xuthus</name>
    <name type="common">Asian swallowtail butterfly</name>
    <dbReference type="NCBI Taxonomy" id="66420"/>
    <lineage>
        <taxon>Eukaryota</taxon>
        <taxon>Metazoa</taxon>
        <taxon>Ecdysozoa</taxon>
        <taxon>Arthropoda</taxon>
        <taxon>Hexapoda</taxon>
        <taxon>Insecta</taxon>
        <taxon>Pterygota</taxon>
        <taxon>Neoptera</taxon>
        <taxon>Endopterygota</taxon>
        <taxon>Lepidoptera</taxon>
        <taxon>Glossata</taxon>
        <taxon>Ditrysia</taxon>
        <taxon>Papilionoidea</taxon>
        <taxon>Papilionidae</taxon>
        <taxon>Papilioninae</taxon>
        <taxon>Papilio</taxon>
    </lineage>
</organism>